<organism evidence="2 3">
    <name type="scientific">Erwinia pyri</name>
    <dbReference type="NCBI Taxonomy" id="3062598"/>
    <lineage>
        <taxon>Bacteria</taxon>
        <taxon>Pseudomonadati</taxon>
        <taxon>Pseudomonadota</taxon>
        <taxon>Gammaproteobacteria</taxon>
        <taxon>Enterobacterales</taxon>
        <taxon>Erwiniaceae</taxon>
        <taxon>Erwinia</taxon>
    </lineage>
</organism>
<proteinExistence type="predicted"/>
<evidence type="ECO:0000313" key="3">
    <source>
        <dbReference type="Proteomes" id="UP001228139"/>
    </source>
</evidence>
<gene>
    <name evidence="2" type="ORF">Q3V30_10335</name>
</gene>
<evidence type="ECO:0000313" key="2">
    <source>
        <dbReference type="EMBL" id="WLS80841.1"/>
    </source>
</evidence>
<reference evidence="2 3" key="1">
    <citation type="submission" date="2023-07" db="EMBL/GenBank/DDBJ databases">
        <title>Pathogenic bacteria of pear tree diseases.</title>
        <authorList>
            <person name="Zhang Z."/>
            <person name="He L."/>
            <person name="Huang R."/>
        </authorList>
    </citation>
    <scope>NUCLEOTIDE SEQUENCE [LARGE SCALE GENOMIC DNA]</scope>
    <source>
        <strain evidence="2 3">DE2</strain>
    </source>
</reference>
<accession>A0AA50HP36</accession>
<dbReference type="EMBL" id="CP132353">
    <property type="protein sequence ID" value="WLS80841.1"/>
    <property type="molecule type" value="Genomic_DNA"/>
</dbReference>
<sequence length="97" mass="11113">MYKDEEERLTDIMLGEAVMVLLKDDASINSANLLRLLHSMFAAEKDTFRQQACRAAMEELRNYSSFETEEAAFEQPGRDDMSHLFTNEVPPDGSKKH</sequence>
<feature type="region of interest" description="Disordered" evidence="1">
    <location>
        <begin position="69"/>
        <end position="97"/>
    </location>
</feature>
<dbReference type="RefSeq" id="WP_306212990.1">
    <property type="nucleotide sequence ID" value="NZ_CP132353.1"/>
</dbReference>
<evidence type="ECO:0000256" key="1">
    <source>
        <dbReference type="SAM" id="MobiDB-lite"/>
    </source>
</evidence>
<dbReference type="KEGG" id="epi:Q3V30_10335"/>
<dbReference type="AlphaFoldDB" id="A0AA50HP36"/>
<protein>
    <submittedName>
        <fullName evidence="2">Uncharacterized protein</fullName>
    </submittedName>
</protein>
<dbReference type="Proteomes" id="UP001228139">
    <property type="component" value="Chromosome"/>
</dbReference>
<name>A0AA50HP36_9GAMM</name>
<keyword evidence="3" id="KW-1185">Reference proteome</keyword>